<dbReference type="AlphaFoldDB" id="A0A2G9II78"/>
<protein>
    <submittedName>
        <fullName evidence="1">Uncharacterized protein</fullName>
    </submittedName>
</protein>
<dbReference type="InterPro" id="IPR036895">
    <property type="entry name" value="Uracil-DNA_glycosylase-like_sf"/>
</dbReference>
<comment type="caution">
    <text evidence="1">The sequence shown here is derived from an EMBL/GenBank/DDBJ whole genome shotgun (WGS) entry which is preliminary data.</text>
</comment>
<evidence type="ECO:0000313" key="2">
    <source>
        <dbReference type="Proteomes" id="UP000230500"/>
    </source>
</evidence>
<evidence type="ECO:0000313" key="1">
    <source>
        <dbReference type="EMBL" id="PIN29300.1"/>
    </source>
</evidence>
<accession>A0A2G9II78</accession>
<sequence length="195" mass="22846">MSNIKFQPWVGKKYFHSKYNKRVLVLGESHYCTNASDAQSCMTQEIIEDLFDSKSEFEGYKNTYTKFVRALSGIDVSRCDVKPIWDEIMFYNYVQFPISSARKEPTSKEFADSASAFWEVLEKYRPNIVIVWGKRLYNNLPKVGYQGADCKDIETWIYQLKNGQEVRLLPITHPSAGFEISYWYRIMTDFISSDK</sequence>
<proteinExistence type="predicted"/>
<organism evidence="1 2">
    <name type="scientific">Prevotella intermedia</name>
    <dbReference type="NCBI Taxonomy" id="28131"/>
    <lineage>
        <taxon>Bacteria</taxon>
        <taxon>Pseudomonadati</taxon>
        <taxon>Bacteroidota</taxon>
        <taxon>Bacteroidia</taxon>
        <taxon>Bacteroidales</taxon>
        <taxon>Prevotellaceae</taxon>
        <taxon>Prevotella</taxon>
    </lineage>
</organism>
<dbReference type="Proteomes" id="UP000230500">
    <property type="component" value="Unassembled WGS sequence"/>
</dbReference>
<gene>
    <name evidence="1" type="ORF">CUC04_07825</name>
</gene>
<reference evidence="1 2" key="1">
    <citation type="submission" date="2017-11" db="EMBL/GenBank/DDBJ databases">
        <title>Genome sequencing of Prevotella intermedia KCOM 2069.</title>
        <authorList>
            <person name="Kook J.-K."/>
            <person name="Park S.-N."/>
            <person name="Lim Y.K."/>
        </authorList>
    </citation>
    <scope>NUCLEOTIDE SEQUENCE [LARGE SCALE GENOMIC DNA]</scope>
    <source>
        <strain evidence="1 2">KCOM 2069</strain>
    </source>
</reference>
<dbReference type="RefSeq" id="WP_099977155.1">
    <property type="nucleotide sequence ID" value="NZ_PESN01000001.1"/>
</dbReference>
<dbReference type="EMBL" id="PESN01000001">
    <property type="protein sequence ID" value="PIN29300.1"/>
    <property type="molecule type" value="Genomic_DNA"/>
</dbReference>
<name>A0A2G9II78_PREIN</name>
<dbReference type="Gene3D" id="3.40.470.10">
    <property type="entry name" value="Uracil-DNA glycosylase-like domain"/>
    <property type="match status" value="1"/>
</dbReference>